<comment type="caution">
    <text evidence="3">The sequence shown here is derived from an EMBL/GenBank/DDBJ whole genome shotgun (WGS) entry which is preliminary data.</text>
</comment>
<evidence type="ECO:0000256" key="1">
    <source>
        <dbReference type="SAM" id="MobiDB-lite"/>
    </source>
</evidence>
<sequence>MNRIAAGLLAATLLTATACGSPATNSPTGTADAPVAPVENKPATPKTAEEVTNALAQKVPSLKLTKVFTPEDDPNKLLGRPNGYTSKTAFTDTRIAEEGEVAITKENDTLRGGGVEVFADAAAAKARMDYIQSFGKQTPMLAEYDYVAGGVLVRVSKQLTPTQAKEYETALAGIFG</sequence>
<dbReference type="PROSITE" id="PS51257">
    <property type="entry name" value="PROKAR_LIPOPROTEIN"/>
    <property type="match status" value="1"/>
</dbReference>
<gene>
    <name evidence="3" type="ORF">GCM10017774_54560</name>
</gene>
<feature type="region of interest" description="Disordered" evidence="1">
    <location>
        <begin position="22"/>
        <end position="45"/>
    </location>
</feature>
<proteinExistence type="predicted"/>
<evidence type="ECO:0000256" key="2">
    <source>
        <dbReference type="SAM" id="SignalP"/>
    </source>
</evidence>
<keyword evidence="2" id="KW-0732">Signal</keyword>
<feature type="chain" id="PRO_5047360314" description="Lipoprotein" evidence="2">
    <location>
        <begin position="19"/>
        <end position="176"/>
    </location>
</feature>
<accession>A0ABQ3MIV5</accession>
<dbReference type="Proteomes" id="UP000605568">
    <property type="component" value="Unassembled WGS sequence"/>
</dbReference>
<feature type="signal peptide" evidence="2">
    <location>
        <begin position="1"/>
        <end position="18"/>
    </location>
</feature>
<dbReference type="EMBL" id="BNAR01000008">
    <property type="protein sequence ID" value="GHH48451.1"/>
    <property type="molecule type" value="Genomic_DNA"/>
</dbReference>
<keyword evidence="4" id="KW-1185">Reference proteome</keyword>
<reference evidence="4" key="1">
    <citation type="journal article" date="2019" name="Int. J. Syst. Evol. Microbiol.">
        <title>The Global Catalogue of Microorganisms (GCM) 10K type strain sequencing project: providing services to taxonomists for standard genome sequencing and annotation.</title>
        <authorList>
            <consortium name="The Broad Institute Genomics Platform"/>
            <consortium name="The Broad Institute Genome Sequencing Center for Infectious Disease"/>
            <person name="Wu L."/>
            <person name="Ma J."/>
        </authorList>
    </citation>
    <scope>NUCLEOTIDE SEQUENCE [LARGE SCALE GENOMIC DNA]</scope>
    <source>
        <strain evidence="4">CGMCC 4.7367</strain>
    </source>
</reference>
<evidence type="ECO:0000313" key="4">
    <source>
        <dbReference type="Proteomes" id="UP000605568"/>
    </source>
</evidence>
<dbReference type="RefSeq" id="WP_191302137.1">
    <property type="nucleotide sequence ID" value="NZ_BNAR01000008.1"/>
</dbReference>
<evidence type="ECO:0000313" key="3">
    <source>
        <dbReference type="EMBL" id="GHH48451.1"/>
    </source>
</evidence>
<name>A0ABQ3MIV5_9PSEU</name>
<organism evidence="3 4">
    <name type="scientific">Lentzea cavernae</name>
    <dbReference type="NCBI Taxonomy" id="2020703"/>
    <lineage>
        <taxon>Bacteria</taxon>
        <taxon>Bacillati</taxon>
        <taxon>Actinomycetota</taxon>
        <taxon>Actinomycetes</taxon>
        <taxon>Pseudonocardiales</taxon>
        <taxon>Pseudonocardiaceae</taxon>
        <taxon>Lentzea</taxon>
    </lineage>
</organism>
<protein>
    <recommendedName>
        <fullName evidence="5">Lipoprotein</fullName>
    </recommendedName>
</protein>
<evidence type="ECO:0008006" key="5">
    <source>
        <dbReference type="Google" id="ProtNLM"/>
    </source>
</evidence>